<dbReference type="EMBL" id="LR797019">
    <property type="protein sequence ID" value="CAB4182145.1"/>
    <property type="molecule type" value="Genomic_DNA"/>
</dbReference>
<dbReference type="GO" id="GO:0016787">
    <property type="term" value="F:hydrolase activity"/>
    <property type="evidence" value="ECO:0007669"/>
    <property type="project" value="UniProtKB-KW"/>
</dbReference>
<dbReference type="SUPFAM" id="SSF69349">
    <property type="entry name" value="Phage fibre proteins"/>
    <property type="match status" value="1"/>
</dbReference>
<dbReference type="InterPro" id="IPR009590">
    <property type="entry name" value="Gp5_OB_N"/>
</dbReference>
<gene>
    <name evidence="4" type="ORF">UFOVP1066_154</name>
    <name evidence="5" type="ORF">UFOVP1315_183</name>
    <name evidence="6" type="ORF">UFOVP1421_144</name>
    <name evidence="7" type="ORF">UFOVP1525_154</name>
    <name evidence="3" type="ORF">UFOVP909_117</name>
</gene>
<feature type="region of interest" description="Disordered" evidence="1">
    <location>
        <begin position="788"/>
        <end position="834"/>
    </location>
</feature>
<dbReference type="EMBL" id="LR797375">
    <property type="protein sequence ID" value="CAB4211537.1"/>
    <property type="molecule type" value="Genomic_DNA"/>
</dbReference>
<evidence type="ECO:0000259" key="2">
    <source>
        <dbReference type="Pfam" id="PF06714"/>
    </source>
</evidence>
<proteinExistence type="predicted"/>
<accession>A0A6J7XN14</accession>
<dbReference type="Gene3D" id="3.30.1380.10">
    <property type="match status" value="1"/>
</dbReference>
<dbReference type="SUPFAM" id="SSF69255">
    <property type="entry name" value="gp5 N-terminal domain-like"/>
    <property type="match status" value="1"/>
</dbReference>
<evidence type="ECO:0000313" key="6">
    <source>
        <dbReference type="EMBL" id="CAB4211537.1"/>
    </source>
</evidence>
<sequence length="1039" mass="110895">MNFHYGVVENRSDPLKLGRCQVRVVGLHTHDKSQLPTSDLPWAHPMQSVTSAAMNGIGSSPIGPVEGTSVIIIFADGDNQQPIMIGTVGGIPSAPAPIDQEDDAPIGSGGKIENLELRTIPGPTNGTQLTFYDKETGSTTLTKDLKANMKVLAFGLPSDTFIVSVDSGTKITVSNAVVNYQENIVKFQAAPTNLAAVAQSKVSNLVTSNGTAVTSGDGTPITTGTAPAKVNQTATNTSIPTIPPAKSSSNPNKSSEGIKALIAACDKVGLTTKEQKCALLGIAGGESTWIPQLEAYNYSEARLKTIYSFATPEDIAKYANAQKRGLTRAKFFSWAYGPTKRGKGFLGNLTDADGGKYYGRGFIQLTGKSNYARYQKLANAMGLHLDIVNNPDSLDADINVSALVAALYIKDRVPKGVNTNDHPGYFLAAKQAVGVNSPDISARKKSYYEYFYGQSPDVGAPEKDANPPIPDKPPVGVVTTPQPSPESISSGSGTTGFRDPNNKYPLKEYIGEPDTNRLARGIIEGTVIKKKDAIRKLGVPKALDNGTWDQPEAPYGAKYPFNKVLETESGHLQEFDDTPGYERINTYHRSGTFSEIDPNGTQVNYIVGDNFVVMERNGCLSVAGELNITVSGNANIYARTDANIQVEQNATLTVGQNLDIGVANDIYMSAGGDILIKAVGDIDIQAANINQRADANYAVNGAAVSVAADEGFDLLGATVNLESSGSMDILAGGTLSADYAEGQFGNGAAGSETIVTPEVDLTPPPVGNPISPIVPFAIPPERQFEEKTVAETPDDFETPEGRAASAETTRKEGVVGAPIPVATEEAPKPSGGSTTTVPVSCDIIYASKEFTNDFRMSQNFTLGMLMDGGVGGKHKLVDQMLKDSKDAPERLYKAQEIVCNLALTCQNLLEPAVNVLPGGIGGYKKQWKINSGYRLKGVVANESPTSDHCKGQALDIGIMLPDKYTKTYEFAQQLEKILPYDQLILEYRFPESCWIHVSFKSKGGRKQAFTMVNDKVYKRNSKGIPSGFVLLDKIPPKAA</sequence>
<evidence type="ECO:0000313" key="5">
    <source>
        <dbReference type="EMBL" id="CAB4198627.1"/>
    </source>
</evidence>
<evidence type="ECO:0000313" key="4">
    <source>
        <dbReference type="EMBL" id="CAB4182145.1"/>
    </source>
</evidence>
<evidence type="ECO:0000256" key="1">
    <source>
        <dbReference type="SAM" id="MobiDB-lite"/>
    </source>
</evidence>
<dbReference type="Pfam" id="PF06714">
    <property type="entry name" value="Gp5_OB"/>
    <property type="match status" value="1"/>
</dbReference>
<dbReference type="Gene3D" id="2.40.50.260">
    <property type="entry name" value="Nucleic acid-binding protein domain"/>
    <property type="match status" value="1"/>
</dbReference>
<dbReference type="SUPFAM" id="SSF53955">
    <property type="entry name" value="Lysozyme-like"/>
    <property type="match status" value="1"/>
</dbReference>
<dbReference type="InterPro" id="IPR009045">
    <property type="entry name" value="Zn_M74/Hedgehog-like"/>
</dbReference>
<organism evidence="7">
    <name type="scientific">uncultured Caudovirales phage</name>
    <dbReference type="NCBI Taxonomy" id="2100421"/>
    <lineage>
        <taxon>Viruses</taxon>
        <taxon>Duplodnaviria</taxon>
        <taxon>Heunggongvirae</taxon>
        <taxon>Uroviricota</taxon>
        <taxon>Caudoviricetes</taxon>
        <taxon>Peduoviridae</taxon>
        <taxon>Maltschvirus</taxon>
        <taxon>Maltschvirus maltsch</taxon>
    </lineage>
</organism>
<dbReference type="Gene3D" id="3.10.450.190">
    <property type="match status" value="1"/>
</dbReference>
<dbReference type="InterPro" id="IPR023346">
    <property type="entry name" value="Lysozyme-like_dom_sf"/>
</dbReference>
<evidence type="ECO:0000313" key="7">
    <source>
        <dbReference type="EMBL" id="CAB5238650.1"/>
    </source>
</evidence>
<dbReference type="EMBL" id="LR796861">
    <property type="protein sequence ID" value="CAB4170693.1"/>
    <property type="molecule type" value="Genomic_DNA"/>
</dbReference>
<feature type="region of interest" description="Disordered" evidence="1">
    <location>
        <begin position="459"/>
        <end position="503"/>
    </location>
</feature>
<dbReference type="Gene3D" id="1.10.530.10">
    <property type="match status" value="1"/>
</dbReference>
<reference evidence="7" key="1">
    <citation type="submission" date="2020-05" db="EMBL/GenBank/DDBJ databases">
        <authorList>
            <person name="Chiriac C."/>
            <person name="Salcher M."/>
            <person name="Ghai R."/>
            <person name="Kavagutti S V."/>
        </authorList>
    </citation>
    <scope>NUCLEOTIDE SEQUENCE</scope>
</reference>
<dbReference type="EMBL" id="LR797272">
    <property type="protein sequence ID" value="CAB4198627.1"/>
    <property type="molecule type" value="Genomic_DNA"/>
</dbReference>
<feature type="domain" description="Protein Gp5 N-terminal OB-fold" evidence="2">
    <location>
        <begin position="31"/>
        <end position="93"/>
    </location>
</feature>
<evidence type="ECO:0000313" key="3">
    <source>
        <dbReference type="EMBL" id="CAB4170693.1"/>
    </source>
</evidence>
<keyword evidence="7" id="KW-0378">Hydrolase</keyword>
<dbReference type="EMBL" id="LR798454">
    <property type="protein sequence ID" value="CAB5238650.1"/>
    <property type="molecule type" value="Genomic_DNA"/>
</dbReference>
<feature type="compositionally biased region" description="Polar residues" evidence="1">
    <location>
        <begin position="479"/>
        <end position="492"/>
    </location>
</feature>
<name>A0A6J7XN14_9CAUD</name>
<protein>
    <submittedName>
        <fullName evidence="7">Glycoside hydrolase, family 19, catalytic</fullName>
    </submittedName>
</protein>
<dbReference type="SUPFAM" id="SSF55166">
    <property type="entry name" value="Hedgehog/DD-peptidase"/>
    <property type="match status" value="1"/>
</dbReference>